<dbReference type="EMBL" id="MBEW02000001">
    <property type="protein sequence ID" value="RDY22345.1"/>
    <property type="molecule type" value="Genomic_DNA"/>
</dbReference>
<proteinExistence type="predicted"/>
<feature type="transmembrane region" description="Helical" evidence="1">
    <location>
        <begin position="82"/>
        <end position="101"/>
    </location>
</feature>
<name>A0A371IPD5_9FIRM</name>
<feature type="transmembrane region" description="Helical" evidence="1">
    <location>
        <begin position="32"/>
        <end position="51"/>
    </location>
</feature>
<evidence type="ECO:0000256" key="1">
    <source>
        <dbReference type="SAM" id="Phobius"/>
    </source>
</evidence>
<protein>
    <recommendedName>
        <fullName evidence="4">Exosortase</fullName>
    </recommendedName>
</protein>
<sequence>MEKFRKMLPYLLAMIFAFYILPFLIIDTGSGMFILLIGIPMICYIVSMIYGIKNSFNLLYPLFIMLLFAPSIFIFYNDSATIYIVIYGSISLIGNFIGSLIRKRKQLNKSKFL</sequence>
<feature type="transmembrane region" description="Helical" evidence="1">
    <location>
        <begin position="7"/>
        <end position="26"/>
    </location>
</feature>
<comment type="caution">
    <text evidence="2">The sequence shown here is derived from an EMBL/GenBank/DDBJ whole genome shotgun (WGS) entry which is preliminary data.</text>
</comment>
<feature type="transmembrane region" description="Helical" evidence="1">
    <location>
        <begin position="58"/>
        <end position="76"/>
    </location>
</feature>
<keyword evidence="1" id="KW-0812">Transmembrane</keyword>
<reference evidence="2 3" key="1">
    <citation type="journal article" date="2016" name="Genome Announc.">
        <title>Draft Genome Sequence of Criibacterium bergeronii gen. nov., sp. nov., Strain CCRI-22567T, Isolated from a Vaginal Sample from a Woman with Bacterial Vaginosis.</title>
        <authorList>
            <person name="Maheux A.F."/>
            <person name="Berube E."/>
            <person name="Boudreau D.K."/>
            <person name="Raymond F."/>
            <person name="Corbeil J."/>
            <person name="Roy P.H."/>
            <person name="Boissinot M."/>
            <person name="Omar R.F."/>
        </authorList>
    </citation>
    <scope>NUCLEOTIDE SEQUENCE [LARGE SCALE GENOMIC DNA]</scope>
    <source>
        <strain evidence="2 3">CCRI-22567</strain>
    </source>
</reference>
<dbReference type="STRING" id="1871336.BBG48_01380"/>
<keyword evidence="3" id="KW-1185">Reference proteome</keyword>
<dbReference type="RefSeq" id="WP_068911766.1">
    <property type="nucleotide sequence ID" value="NZ_MBEW02000001.1"/>
</dbReference>
<dbReference type="Proteomes" id="UP000093352">
    <property type="component" value="Unassembled WGS sequence"/>
</dbReference>
<evidence type="ECO:0000313" key="2">
    <source>
        <dbReference type="EMBL" id="RDY22345.1"/>
    </source>
</evidence>
<dbReference type="AlphaFoldDB" id="A0A371IPD5"/>
<keyword evidence="1" id="KW-1133">Transmembrane helix</keyword>
<gene>
    <name evidence="2" type="ORF">BBG48_001110</name>
</gene>
<accession>A0A371IPD5</accession>
<evidence type="ECO:0000313" key="3">
    <source>
        <dbReference type="Proteomes" id="UP000093352"/>
    </source>
</evidence>
<evidence type="ECO:0008006" key="4">
    <source>
        <dbReference type="Google" id="ProtNLM"/>
    </source>
</evidence>
<keyword evidence="1" id="KW-0472">Membrane</keyword>
<organism evidence="2 3">
    <name type="scientific">Criibacterium bergeronii</name>
    <dbReference type="NCBI Taxonomy" id="1871336"/>
    <lineage>
        <taxon>Bacteria</taxon>
        <taxon>Bacillati</taxon>
        <taxon>Bacillota</taxon>
        <taxon>Clostridia</taxon>
        <taxon>Peptostreptococcales</taxon>
        <taxon>Filifactoraceae</taxon>
        <taxon>Criibacterium</taxon>
    </lineage>
</organism>